<accession>A0ABR4E6B0</accession>
<evidence type="ECO:0008006" key="6">
    <source>
        <dbReference type="Google" id="ProtNLM"/>
    </source>
</evidence>
<dbReference type="EMBL" id="JBAWTH010000092">
    <property type="protein sequence ID" value="KAL2277971.1"/>
    <property type="molecule type" value="Genomic_DNA"/>
</dbReference>
<evidence type="ECO:0000313" key="5">
    <source>
        <dbReference type="Proteomes" id="UP001600888"/>
    </source>
</evidence>
<evidence type="ECO:0000256" key="1">
    <source>
        <dbReference type="ARBA" id="ARBA00022603"/>
    </source>
</evidence>
<feature type="compositionally biased region" description="Low complexity" evidence="3">
    <location>
        <begin position="30"/>
        <end position="50"/>
    </location>
</feature>
<comment type="caution">
    <text evidence="4">The sequence shown here is derived from an EMBL/GenBank/DDBJ whole genome shotgun (WGS) entry which is preliminary data.</text>
</comment>
<dbReference type="PANTHER" id="PTHR43619:SF2">
    <property type="entry name" value="S-ADENOSYL-L-METHIONINE-DEPENDENT METHYLTRANSFERASES SUPERFAMILY PROTEIN"/>
    <property type="match status" value="1"/>
</dbReference>
<evidence type="ECO:0000256" key="3">
    <source>
        <dbReference type="SAM" id="MobiDB-lite"/>
    </source>
</evidence>
<dbReference type="InterPro" id="IPR029063">
    <property type="entry name" value="SAM-dependent_MTases_sf"/>
</dbReference>
<evidence type="ECO:0000256" key="2">
    <source>
        <dbReference type="ARBA" id="ARBA00022679"/>
    </source>
</evidence>
<dbReference type="Proteomes" id="UP001600888">
    <property type="component" value="Unassembled WGS sequence"/>
</dbReference>
<keyword evidence="2" id="KW-0808">Transferase</keyword>
<dbReference type="InterPro" id="IPR007213">
    <property type="entry name" value="Ppm1/Ppm2/Tcmp"/>
</dbReference>
<keyword evidence="5" id="KW-1185">Reference proteome</keyword>
<evidence type="ECO:0000313" key="4">
    <source>
        <dbReference type="EMBL" id="KAL2277971.1"/>
    </source>
</evidence>
<organism evidence="4 5">
    <name type="scientific">Diaporthe vaccinii</name>
    <dbReference type="NCBI Taxonomy" id="105482"/>
    <lineage>
        <taxon>Eukaryota</taxon>
        <taxon>Fungi</taxon>
        <taxon>Dikarya</taxon>
        <taxon>Ascomycota</taxon>
        <taxon>Pezizomycotina</taxon>
        <taxon>Sordariomycetes</taxon>
        <taxon>Sordariomycetidae</taxon>
        <taxon>Diaporthales</taxon>
        <taxon>Diaporthaceae</taxon>
        <taxon>Diaporthe</taxon>
        <taxon>Diaporthe eres species complex</taxon>
    </lineage>
</organism>
<dbReference type="Gene3D" id="3.40.50.150">
    <property type="entry name" value="Vaccinia Virus protein VP39"/>
    <property type="match status" value="1"/>
</dbReference>
<dbReference type="SUPFAM" id="SSF53335">
    <property type="entry name" value="S-adenosyl-L-methionine-dependent methyltransferases"/>
    <property type="match status" value="1"/>
</dbReference>
<proteinExistence type="predicted"/>
<reference evidence="4 5" key="1">
    <citation type="submission" date="2024-03" db="EMBL/GenBank/DDBJ databases">
        <title>A high-quality draft genome sequence of Diaporthe vaccinii, a causative agent of upright dieback and viscid rot disease in cranberry plants.</title>
        <authorList>
            <person name="Sarrasin M."/>
            <person name="Lang B.F."/>
            <person name="Burger G."/>
        </authorList>
    </citation>
    <scope>NUCLEOTIDE SEQUENCE [LARGE SCALE GENOMIC DNA]</scope>
    <source>
        <strain evidence="4 5">IS7</strain>
    </source>
</reference>
<keyword evidence="1" id="KW-0489">Methyltransferase</keyword>
<sequence length="354" mass="39305">MPGYTPITDIRSPDSRRGSKSTELSRGSDRSGSVASAPGSVTSSTTSSSRAQRRREKVTLQEVEQTLLITLFWKSLDAQSRSPTLGCRRAGAVLARLEDVGWLEGAYGTDPRWVAYVAGRAARIDGWTREFLASWPGRRVTVLHLACGLDSRDRRVGRDAELVRWVDVDRPLVANLRERLMMGAEVVDDEEGEADGIGLRPVGDYSLRTLNVTEGRWYSDIPADRPTLVVAEGLFPYLTPAEAEAVIRGLLDYFGQGQLVFDTVGSLAVSHTKRANVLKPSGSRFQWGVDDARDVLAFHEKLRLRDQVRWYEFMGVKGEISRETAPPWFGPKAMAVAQLTSAFKDNGQVLRFDF</sequence>
<name>A0ABR4E6B0_9PEZI</name>
<dbReference type="Pfam" id="PF04072">
    <property type="entry name" value="LCM"/>
    <property type="match status" value="1"/>
</dbReference>
<dbReference type="PANTHER" id="PTHR43619">
    <property type="entry name" value="S-ADENOSYL-L-METHIONINE-DEPENDENT METHYLTRANSFERASE YKTD-RELATED"/>
    <property type="match status" value="1"/>
</dbReference>
<feature type="region of interest" description="Disordered" evidence="3">
    <location>
        <begin position="1"/>
        <end position="57"/>
    </location>
</feature>
<gene>
    <name evidence="4" type="ORF">FJTKL_15091</name>
</gene>
<protein>
    <recommendedName>
        <fullName evidence="6">O-methyltransferase</fullName>
    </recommendedName>
</protein>